<name>A0A8B8GDH6_9HEMI</name>
<dbReference type="PANTHER" id="PTHR16166">
    <property type="entry name" value="VACUOLAR PROTEIN SORTING-ASSOCIATED PROTEIN VPS13"/>
    <property type="match status" value="1"/>
</dbReference>
<evidence type="ECO:0000256" key="2">
    <source>
        <dbReference type="ARBA" id="ARBA00022448"/>
    </source>
</evidence>
<keyword evidence="7" id="KW-1185">Reference proteome</keyword>
<feature type="domain" description="Chorein N-terminal" evidence="4">
    <location>
        <begin position="2"/>
        <end position="871"/>
    </location>
</feature>
<dbReference type="OrthoDB" id="428159at2759"/>
<evidence type="ECO:0000259" key="6">
    <source>
        <dbReference type="Pfam" id="PF25037"/>
    </source>
</evidence>
<keyword evidence="3" id="KW-0175">Coiled coil</keyword>
<feature type="domain" description="Intermembrane lipid transfer protein VPS13-like C-terminal" evidence="6">
    <location>
        <begin position="3094"/>
        <end position="3219"/>
    </location>
</feature>
<evidence type="ECO:0000313" key="7">
    <source>
        <dbReference type="Proteomes" id="UP000694846"/>
    </source>
</evidence>
<dbReference type="Pfam" id="PF25033">
    <property type="entry name" value="VPS13_M"/>
    <property type="match status" value="1"/>
</dbReference>
<feature type="domain" description="VPS13-like middle region" evidence="5">
    <location>
        <begin position="1110"/>
        <end position="1896"/>
    </location>
</feature>
<reference evidence="8" key="1">
    <citation type="submission" date="2025-08" db="UniProtKB">
        <authorList>
            <consortium name="RefSeq"/>
        </authorList>
    </citation>
    <scope>IDENTIFICATION</scope>
    <source>
        <tissue evidence="8">Whole body</tissue>
    </source>
</reference>
<dbReference type="InterPro" id="IPR056747">
    <property type="entry name" value="VPS13-like_M"/>
</dbReference>
<evidence type="ECO:0000256" key="1">
    <source>
        <dbReference type="ARBA" id="ARBA00006545"/>
    </source>
</evidence>
<dbReference type="GO" id="GO:0006623">
    <property type="term" value="P:protein targeting to vacuole"/>
    <property type="evidence" value="ECO:0007669"/>
    <property type="project" value="TreeGrafter"/>
</dbReference>
<keyword evidence="2" id="KW-0813">Transport</keyword>
<dbReference type="InterPro" id="IPR026847">
    <property type="entry name" value="VPS13"/>
</dbReference>
<evidence type="ECO:0000313" key="8">
    <source>
        <dbReference type="RefSeq" id="XP_025420651.1"/>
    </source>
</evidence>
<dbReference type="CTD" id="35693"/>
<protein>
    <submittedName>
        <fullName evidence="8">Vacuolar protein sorting-associated protein 13 isoform X1</fullName>
    </submittedName>
</protein>
<dbReference type="GeneID" id="112690770"/>
<dbReference type="PANTHER" id="PTHR16166:SF93">
    <property type="entry name" value="INTERMEMBRANE LIPID TRANSFER PROTEIN VPS13"/>
    <property type="match status" value="1"/>
</dbReference>
<gene>
    <name evidence="8" type="primary">LOC112690770</name>
</gene>
<evidence type="ECO:0000259" key="4">
    <source>
        <dbReference type="Pfam" id="PF12624"/>
    </source>
</evidence>
<organism evidence="7 8">
    <name type="scientific">Sipha flava</name>
    <name type="common">yellow sugarcane aphid</name>
    <dbReference type="NCBI Taxonomy" id="143950"/>
    <lineage>
        <taxon>Eukaryota</taxon>
        <taxon>Metazoa</taxon>
        <taxon>Ecdysozoa</taxon>
        <taxon>Arthropoda</taxon>
        <taxon>Hexapoda</taxon>
        <taxon>Insecta</taxon>
        <taxon>Pterygota</taxon>
        <taxon>Neoptera</taxon>
        <taxon>Paraneoptera</taxon>
        <taxon>Hemiptera</taxon>
        <taxon>Sternorrhyncha</taxon>
        <taxon>Aphidomorpha</taxon>
        <taxon>Aphidoidea</taxon>
        <taxon>Aphididae</taxon>
        <taxon>Sipha</taxon>
    </lineage>
</organism>
<evidence type="ECO:0000256" key="3">
    <source>
        <dbReference type="SAM" id="Coils"/>
    </source>
</evidence>
<accession>A0A8B8GDH6</accession>
<dbReference type="InterPro" id="IPR056748">
    <property type="entry name" value="VPS13-like_C"/>
</dbReference>
<evidence type="ECO:0000259" key="5">
    <source>
        <dbReference type="Pfam" id="PF25033"/>
    </source>
</evidence>
<dbReference type="InterPro" id="IPR026854">
    <property type="entry name" value="VPS13_N"/>
</dbReference>
<dbReference type="GO" id="GO:0045053">
    <property type="term" value="P:protein retention in Golgi apparatus"/>
    <property type="evidence" value="ECO:0007669"/>
    <property type="project" value="TreeGrafter"/>
</dbReference>
<comment type="similarity">
    <text evidence="1">Belongs to the VPS13 family.</text>
</comment>
<proteinExistence type="inferred from homology"/>
<feature type="coiled-coil region" evidence="3">
    <location>
        <begin position="412"/>
        <end position="467"/>
    </location>
</feature>
<dbReference type="Pfam" id="PF25037">
    <property type="entry name" value="VPS13_C"/>
    <property type="match status" value="1"/>
</dbReference>
<dbReference type="Proteomes" id="UP000694846">
    <property type="component" value="Unplaced"/>
</dbReference>
<dbReference type="RefSeq" id="XP_025420651.1">
    <property type="nucleotide sequence ID" value="XM_025564866.1"/>
</dbReference>
<sequence>MVFETLVADVLNRFIGEYVENLDSSQLNIGIWGGDVVLRDLKLKETCLDSLDLPIRTIYGHLGKLVLKIPWKNLYSGSVEASIDSLFLLVVPTQDVSYDSEKEEKNKQTVKQNEISRIENIKLLDQQKNKLDQDKVKDSFVEKLATQIIRNVQVNIKSIHIRYEDRITFHNNPFSFGCTLYDLTSFSTDSNWNRFIDKGQDPLAMIYKIISMEGYAVYWNSKGHLFTEKPKETYRDSFRDGIPKKDVLPDGYEYLFGPINANAKMKMNPKPELDGSDFTIPKYSISIIMESLNLRISKIQYQHLIMAAESLDRLTKAVPYRKYRPMLQEYKGHYREWWNFAYKCILEEDIRRIRKNWDWLHMSTHRKLVKEYSVLYKQKLESKKPSAITMNRITEIEKNLDVMNIILTRQRVENEVEREGKIQEEIKKVESERGWFSFWRTKNNDEEEKEKDIIKQFEEAMNASEKEKLYRAIGYQESSATTIYPETFIDTTFHFCLHSLEISVFDEEFTSKQKVLTVNFNGFVLDLQRRLTANAIKVEASGRTLSVFGLPQLNKVPKLITSKAIDQYKSAQDLAFSQDIDQDGTDRQVYLFNLLFETNPLDQHCDSRVILSFRPLKMVYDAQTIIKIMSIFTPQESNVTTQLQVAAGTKLAEIKEKSALGMQHIIDEHKRLEVKIDMMASYIVIPHGGFYKKNQSLLVFNLGCLKIKSKPQNLDDVTIQSMHKMGASQSEVLQEIVSRSYDRYYIELENAQILIANKGENWKNKFNESFQNELYILKPTTLSIQVEKCLITDDPRLPLLKVTGELPAIDIKIAENRILDALSVFLSIPLPKRNKEIDDNPHDFDILGSAMSLRQKIDSFNMTRNLTNQRKEAEKASDVNVQFTSLDVKLVLKRLSIKVLSYDDKGSWLNPLLDFNLLTLELSLTQQTFKTNIALKLGRLFLAQYYKDTIIPLVDTPNEDENQYLLLMNYTLIDKNTSEFHTTYDNVLQLLELNFTKLLATANRDALLYLIDWMNSVSSSIKDMQKLYNYNIDEDMTAPIQFQKPNRLKRMHLVSNALSTILEESAASKVQQLNKKLIEENDIIGLKLIAQIGEIQLIIVTEVDDLAHMFITKLESCITMKKSDIQIDAKLQNISVFDPSPDTIYKYIIHVAENDEALKLQMIMYNEQYLVEYDSPEMYISISSGCIKCVFLNCFMTKLINFINHFQAGKAAMYEAGAAAVASAKMNVKSATRIALNINLKAPVFIVPQNSHSLEALCFDFGYLSITNKFLIIHKGKDHIPAIIDELSLNLQNLKVSRVQLNDGIKFFLFDCLLLQPITFSLIVKRNLSSAWYTDHPDFDIVAKFDSIKVTVSHIDYIVIMKVLNENVSEGKDELTNSNDQTSLNISQNNLNEIKVIVDVEKNNSQLQEIRTLAKFEFFVKNIILELFKEGPDKNGLQIKNNSMGQFMFSSLTVNGSMQTDLSLSLILYLLDVILDDTRVNKYSGNKVVRYMERKKGNLEDENLQNTIDIKYKQTLAGADVQLKIFSFNLIFNVEYIQYLLNFFVLPSQNQDLAINDPTKNIKQNIMKEKSNAFEQKDNNKTLLLKVQLEKPDIILVESLDDINTNAIIMNTEATLKLRMSTPTRQTVNGEIKDLQIYSCCYNPLRRKETMNLILRPVTINVIGSTPDDTCLHVDVTMTPLIISVTPANIEMLNRINQSLTEKKENIFQEPIYDEQEFENLWNKTQFNDSEFWFLKTEFGAEASLLNNDKTVPALKKSEVCLISIPSIVFTIEAGIGTKTMPMLLTECTFNGSVNNWSSKLSVAGELTMQMNYYNSRLALWEPFIEPVEVESAIGPKYNPWLLELKLETFDPNQSPQDEVFQRKPAMKISLISYETIEITMTKTALEVLTSLGKAFNEAITTEIPLSKRIEAAPFVIQNNLGFNITLMISNSPFKVYNISSNEKCIEGDNTVLKDREQISLCLKDDDSVSVNLRQNKITERSLKIKIQENNNITEFSLPIVKADKRFFNIKHKLNTVNEPWGLVTDTQVIDGSMVVTLRSVVQIHNHFNESIFLYYKKQGKLKMIGKAKPNKPFNLPVHSIYTQTKEIFFCPEKYQICIKPFIWKDIQPVMNLRALLQCPPNQVEDKDPFFIQILGVMEHIYFEHTDRYLMSSNCYNIHLYPTVILVNALPVNLNCIMQGDSELKTLTPGEKINLPIVEIGYSCLTLQIKYLDKYWDCKCTIEEHPDEFSIWSFSNNEDKPDTKANVINFGIRTEFHEGGTHIKTLYCPLWMINKTGRILTYKAADDEENMLQHSSNPTEPLMWSFKKKIFFANKRAYVKIDSGLWSDRFSLDVAGSSGSILCKTNNILYQIGVHIQLTNNSLTKQVTLSPFYIASNQCPFAIDFQEVNQEQNSWIKVDSNGCMPFWPQNITDKHNLTDKLFVVRIFGTSDTSTPLPYYKSRSDLIRLRNKYSAIQVDTQITEGGTYITFSPYVEGMAPALIINHTENYLKFIEHDLSEYLDEMKILPPKHKMFFAWSTPTENPIIYWNMMQNQADLRKDGVGIFNHDDGIKVYWVSFLDGLQRILMFTTDASIAEECQASSKLEIINREILISIHSLGLSLVNNDICMELMYLRIGSSGVIWETKKINGSRYKPLTQKECELIETAYIRYTRMLEIGENEPIVLIKELNIEVNFAENIVTKPSKKNIRRVYNTGFWLNLQSSDYTSQIHAKINNLQIDSQIDNCIFPVVFAPVPPPKTIAHTERKPFVELSIVERLNKYSTVKQYKYYKMLIQEFHIKLDIGFINALIKMTEKYELSEEERLKMFIEDLTCASKPLHSQMITLSLQEQKNYYDILHFSPLKIHVTFSLSGDELENIPPIINIILQSIGVTITSVQDVVLKLAFFERQYVLLNQRQLMMEAQHHYVSQLIKQIYVLVLGLDVLGNPFGLVSGFKQGVEDLFYEPFQGAIQGPEEFAEGLVLGVKSLFGHTVGGAAGAVGRITGAMGKGIAALTFDKDYQKKRQEIMNQQPTNIPAGLAQGGRGLVLGVVEGVEGVFEKPISGARSDGVGGFFKGVCQGAVGLIARPLSGALDFTSGTLNTIKRVTDTTSEVRRVRLPRHFREDKQVRPYCKREAEGYKLLKIAGKGMYKVTDNYIYHLRTTHSDKEIFIVTSQRVMYIIQSYWTGSYKVQWEYKWSSMTRHPKVKPNGILLHGKNDPNLRRWWCFKVKQSNIKFILVSDPELCSWLADKISELMTTDDPDMKSSESSEISLLNNLMFTK</sequence>
<dbReference type="Pfam" id="PF12624">
    <property type="entry name" value="VPS13_N"/>
    <property type="match status" value="1"/>
</dbReference>